<name>A0A644WE51_9ZZZZ</name>
<reference evidence="1" key="1">
    <citation type="submission" date="2019-08" db="EMBL/GenBank/DDBJ databases">
        <authorList>
            <person name="Kucharzyk K."/>
            <person name="Murdoch R.W."/>
            <person name="Higgins S."/>
            <person name="Loffler F."/>
        </authorList>
    </citation>
    <scope>NUCLEOTIDE SEQUENCE</scope>
</reference>
<comment type="caution">
    <text evidence="1">The sequence shown here is derived from an EMBL/GenBank/DDBJ whole genome shotgun (WGS) entry which is preliminary data.</text>
</comment>
<accession>A0A644WE51</accession>
<gene>
    <name evidence="1" type="ORF">SDC9_48345</name>
</gene>
<evidence type="ECO:0000313" key="1">
    <source>
        <dbReference type="EMBL" id="MPM02100.1"/>
    </source>
</evidence>
<organism evidence="1">
    <name type="scientific">bioreactor metagenome</name>
    <dbReference type="NCBI Taxonomy" id="1076179"/>
    <lineage>
        <taxon>unclassified sequences</taxon>
        <taxon>metagenomes</taxon>
        <taxon>ecological metagenomes</taxon>
    </lineage>
</organism>
<protein>
    <submittedName>
        <fullName evidence="1">Uncharacterized protein</fullName>
    </submittedName>
</protein>
<dbReference type="EMBL" id="VSSQ01000844">
    <property type="protein sequence ID" value="MPM02100.1"/>
    <property type="molecule type" value="Genomic_DNA"/>
</dbReference>
<sequence>MELQKKKKLRSETPDPVSQLQLALAELDATRDADQTATELALAELADLITGGVS</sequence>
<dbReference type="AlphaFoldDB" id="A0A644WE51"/>
<proteinExistence type="predicted"/>